<keyword evidence="6 15" id="KW-0820">tRNA-binding</keyword>
<feature type="binding site" evidence="15">
    <location>
        <position position="134"/>
    </location>
    <ligand>
        <name>ATP</name>
        <dbReference type="ChEBI" id="CHEBI:30616"/>
    </ligand>
</feature>
<evidence type="ECO:0000256" key="3">
    <source>
        <dbReference type="ARBA" id="ARBA00011949"/>
    </source>
</evidence>
<feature type="domain" description="tRNA-specific 2-thiouridylase MnmA-like central" evidence="17">
    <location>
        <begin position="215"/>
        <end position="282"/>
    </location>
</feature>
<keyword evidence="7 15" id="KW-0808">Transferase</keyword>
<feature type="region of interest" description="Interaction with target base in tRNA" evidence="15">
    <location>
        <begin position="105"/>
        <end position="107"/>
    </location>
</feature>
<evidence type="ECO:0000256" key="8">
    <source>
        <dbReference type="ARBA" id="ARBA00022694"/>
    </source>
</evidence>
<feature type="active site" description="Cysteine persulfide intermediate" evidence="15">
    <location>
        <position position="206"/>
    </location>
</feature>
<dbReference type="GO" id="GO:0002143">
    <property type="term" value="P:tRNA wobble position uridine thiolation"/>
    <property type="evidence" value="ECO:0007669"/>
    <property type="project" value="TreeGrafter"/>
</dbReference>
<keyword evidence="5 15" id="KW-0963">Cytoplasm</keyword>
<dbReference type="FunFam" id="3.40.50.620:FF:000004">
    <property type="entry name" value="tRNA-specific 2-thiouridylase MnmA"/>
    <property type="match status" value="1"/>
</dbReference>
<dbReference type="AlphaFoldDB" id="A0A7L6N0F5"/>
<keyword evidence="9 15" id="KW-0547">Nucleotide-binding</keyword>
<dbReference type="PANTHER" id="PTHR11933">
    <property type="entry name" value="TRNA 5-METHYLAMINOMETHYL-2-THIOURIDYLATE -METHYLTRANSFERASE"/>
    <property type="match status" value="1"/>
</dbReference>
<dbReference type="NCBIfam" id="NF001138">
    <property type="entry name" value="PRK00143.1"/>
    <property type="match status" value="1"/>
</dbReference>
<dbReference type="EMBL" id="CP051151">
    <property type="protein sequence ID" value="QLY39723.1"/>
    <property type="molecule type" value="Genomic_DNA"/>
</dbReference>
<evidence type="ECO:0000259" key="17">
    <source>
        <dbReference type="Pfam" id="PF20259"/>
    </source>
</evidence>
<evidence type="ECO:0000256" key="13">
    <source>
        <dbReference type="ARBA" id="ARBA00051542"/>
    </source>
</evidence>
<evidence type="ECO:0000256" key="4">
    <source>
        <dbReference type="ARBA" id="ARBA00013805"/>
    </source>
</evidence>
<proteinExistence type="inferred from homology"/>
<reference evidence="18 19" key="1">
    <citation type="submission" date="2020-04" db="EMBL/GenBank/DDBJ databases">
        <authorList>
            <person name="Zheng R.K."/>
            <person name="Sun C.M."/>
        </authorList>
    </citation>
    <scope>NUCLEOTIDE SEQUENCE [LARGE SCALE GENOMIC DNA]</scope>
    <source>
        <strain evidence="19">zrk29</strain>
    </source>
</reference>
<dbReference type="HAMAP" id="MF_00144">
    <property type="entry name" value="tRNA_thiouridyl_MnmA"/>
    <property type="match status" value="1"/>
</dbReference>
<dbReference type="Pfam" id="PF20259">
    <property type="entry name" value="tRNA_Me_trans_M"/>
    <property type="match status" value="1"/>
</dbReference>
<evidence type="ECO:0000256" key="7">
    <source>
        <dbReference type="ARBA" id="ARBA00022679"/>
    </source>
</evidence>
<evidence type="ECO:0000256" key="11">
    <source>
        <dbReference type="ARBA" id="ARBA00022884"/>
    </source>
</evidence>
<dbReference type="GO" id="GO:0005524">
    <property type="term" value="F:ATP binding"/>
    <property type="evidence" value="ECO:0007669"/>
    <property type="project" value="UniProtKB-KW"/>
</dbReference>
<accession>A0A7L6N0F5</accession>
<keyword evidence="19" id="KW-1185">Reference proteome</keyword>
<dbReference type="InterPro" id="IPR004506">
    <property type="entry name" value="MnmA-like"/>
</dbReference>
<feature type="domain" description="tRNA-specific 2-thiouridylase MnmA-like C-terminal" evidence="16">
    <location>
        <begin position="294"/>
        <end position="367"/>
    </location>
</feature>
<dbReference type="InterPro" id="IPR046885">
    <property type="entry name" value="MnmA-like_C"/>
</dbReference>
<comment type="similarity">
    <text evidence="2 15">Belongs to the MnmA/TRMU family.</text>
</comment>
<dbReference type="GO" id="GO:0005737">
    <property type="term" value="C:cytoplasm"/>
    <property type="evidence" value="ECO:0007669"/>
    <property type="project" value="UniProtKB-SubCell"/>
</dbReference>
<sequence length="379" mass="43587">MKKEKVVVGLSGGVDSAVSAYLLKEQGYEVIGLFMRNWDSAANNDILGNPNDPNDACPQEQDYQDAKRVAEHLGIELHRHDFIQEYWDYVFTYFIEEYKKNRTPNPDILCNKYVKFAGFQEVAKSLGADYFAYGHYARRKTINGQHYLLRGLDQNKDQSYFLSHLNQDQLAKSLFPVGELRKKEVREIAEKMQIPTFDKKDSTGICFIGERNFREFLKNYIFTKPGDIESTDGDILGRHEGLMYYTIGQRKGLEIGGHKDYPNAPWFVIGKDIERNVLLVGQGKNHPLLFANRVIVEDVHWISKDKFTGTLECQAKFRYRQADQTVIIKWINDRDVEVISNHPIKAVTPGQAAVFYQDEVCLGGGVIKASYQNQKKLMY</sequence>
<dbReference type="Gene3D" id="2.30.30.280">
    <property type="entry name" value="Adenine nucleotide alpha hydrolases-like domains"/>
    <property type="match status" value="1"/>
</dbReference>
<keyword evidence="11 15" id="KW-0694">RNA-binding</keyword>
<evidence type="ECO:0000313" key="18">
    <source>
        <dbReference type="EMBL" id="QLY39723.1"/>
    </source>
</evidence>
<dbReference type="PANTHER" id="PTHR11933:SF5">
    <property type="entry name" value="MITOCHONDRIAL TRNA-SPECIFIC 2-THIOURIDYLASE 1"/>
    <property type="match status" value="1"/>
</dbReference>
<feature type="site" description="Interaction with tRNA" evidence="15">
    <location>
        <position position="351"/>
    </location>
</feature>
<dbReference type="SUPFAM" id="SSF52402">
    <property type="entry name" value="Adenine nucleotide alpha hydrolases-like"/>
    <property type="match status" value="1"/>
</dbReference>
<dbReference type="InterPro" id="IPR023382">
    <property type="entry name" value="MnmA-like_central_sf"/>
</dbReference>
<feature type="binding site" evidence="15">
    <location>
        <position position="35"/>
    </location>
    <ligand>
        <name>ATP</name>
        <dbReference type="ChEBI" id="CHEBI:30616"/>
    </ligand>
</feature>
<feature type="active site" description="Nucleophile" evidence="15">
    <location>
        <position position="110"/>
    </location>
</feature>
<dbReference type="Pfam" id="PF03054">
    <property type="entry name" value="tRNA_Me_trans"/>
    <property type="match status" value="1"/>
</dbReference>
<name>A0A7L6N0F5_9MOLU</name>
<dbReference type="FunFam" id="2.40.30.10:FF:000023">
    <property type="entry name" value="tRNA-specific 2-thiouridylase MnmA"/>
    <property type="match status" value="1"/>
</dbReference>
<evidence type="ECO:0000256" key="5">
    <source>
        <dbReference type="ARBA" id="ARBA00022490"/>
    </source>
</evidence>
<feature type="region of interest" description="Interaction with tRNA" evidence="15">
    <location>
        <begin position="318"/>
        <end position="319"/>
    </location>
</feature>
<comment type="function">
    <text evidence="14 15">Catalyzes the 2-thiolation of uridine at the wobble position (U34) of tRNA, leading to the formation of s(2)U34.</text>
</comment>
<dbReference type="GO" id="GO:0103016">
    <property type="term" value="F:tRNA-uridine 2-sulfurtransferase activity"/>
    <property type="evidence" value="ECO:0007669"/>
    <property type="project" value="UniProtKB-EC"/>
</dbReference>
<protein>
    <recommendedName>
        <fullName evidence="4 15">tRNA-specific 2-thiouridylase MnmA</fullName>
        <ecNumber evidence="3 15">2.8.1.13</ecNumber>
    </recommendedName>
</protein>
<feature type="region of interest" description="Interaction with tRNA" evidence="15">
    <location>
        <begin position="156"/>
        <end position="158"/>
    </location>
</feature>
<dbReference type="KEGG" id="tbk:HF295_02155"/>
<dbReference type="Pfam" id="PF20258">
    <property type="entry name" value="tRNA_Me_trans_C"/>
    <property type="match status" value="1"/>
</dbReference>
<dbReference type="RefSeq" id="WP_312032203.1">
    <property type="nucleotide sequence ID" value="NZ_CP051151.1"/>
</dbReference>
<evidence type="ECO:0000256" key="10">
    <source>
        <dbReference type="ARBA" id="ARBA00022840"/>
    </source>
</evidence>
<gene>
    <name evidence="15 18" type="primary">mnmA</name>
    <name evidence="18" type="ORF">HF295_02155</name>
</gene>
<dbReference type="InterPro" id="IPR014729">
    <property type="entry name" value="Rossmann-like_a/b/a_fold"/>
</dbReference>
<organism evidence="18 19">
    <name type="scientific">Hujiaoplasma nucleasis</name>
    <dbReference type="NCBI Taxonomy" id="2725268"/>
    <lineage>
        <taxon>Bacteria</taxon>
        <taxon>Bacillati</taxon>
        <taxon>Mycoplasmatota</taxon>
        <taxon>Mollicutes</taxon>
        <taxon>Candidatus Izemoplasmatales</taxon>
        <taxon>Hujiaoplasmataceae</taxon>
        <taxon>Hujiaoplasma</taxon>
    </lineage>
</organism>
<dbReference type="EC" id="2.8.1.13" evidence="3 15"/>
<comment type="catalytic activity">
    <reaction evidence="13 15">
        <text>S-sulfanyl-L-cysteinyl-[protein] + uridine(34) in tRNA + AH2 + ATP = 2-thiouridine(34) in tRNA + L-cysteinyl-[protein] + A + AMP + diphosphate + H(+)</text>
        <dbReference type="Rhea" id="RHEA:47032"/>
        <dbReference type="Rhea" id="RHEA-COMP:10131"/>
        <dbReference type="Rhea" id="RHEA-COMP:11726"/>
        <dbReference type="Rhea" id="RHEA-COMP:11727"/>
        <dbReference type="Rhea" id="RHEA-COMP:11728"/>
        <dbReference type="ChEBI" id="CHEBI:13193"/>
        <dbReference type="ChEBI" id="CHEBI:15378"/>
        <dbReference type="ChEBI" id="CHEBI:17499"/>
        <dbReference type="ChEBI" id="CHEBI:29950"/>
        <dbReference type="ChEBI" id="CHEBI:30616"/>
        <dbReference type="ChEBI" id="CHEBI:33019"/>
        <dbReference type="ChEBI" id="CHEBI:61963"/>
        <dbReference type="ChEBI" id="CHEBI:65315"/>
        <dbReference type="ChEBI" id="CHEBI:87170"/>
        <dbReference type="ChEBI" id="CHEBI:456215"/>
        <dbReference type="EC" id="2.8.1.13"/>
    </reaction>
</comment>
<dbReference type="CDD" id="cd01998">
    <property type="entry name" value="MnmA_TRMU-like"/>
    <property type="match status" value="1"/>
</dbReference>
<evidence type="ECO:0000256" key="1">
    <source>
        <dbReference type="ARBA" id="ARBA00004496"/>
    </source>
</evidence>
<evidence type="ECO:0000256" key="14">
    <source>
        <dbReference type="ARBA" id="ARBA00056575"/>
    </source>
</evidence>
<evidence type="ECO:0000256" key="6">
    <source>
        <dbReference type="ARBA" id="ARBA00022555"/>
    </source>
</evidence>
<evidence type="ECO:0000259" key="16">
    <source>
        <dbReference type="Pfam" id="PF20258"/>
    </source>
</evidence>
<dbReference type="Proteomes" id="UP000512167">
    <property type="component" value="Chromosome"/>
</dbReference>
<dbReference type="Gene3D" id="2.40.30.10">
    <property type="entry name" value="Translation factors"/>
    <property type="match status" value="1"/>
</dbReference>
<keyword evidence="10 15" id="KW-0067">ATP-binding</keyword>
<keyword evidence="12" id="KW-1015">Disulfide bond</keyword>
<dbReference type="InterPro" id="IPR046884">
    <property type="entry name" value="MnmA-like_central"/>
</dbReference>
<feature type="site" description="Interaction with tRNA" evidence="15">
    <location>
        <position position="135"/>
    </location>
</feature>
<evidence type="ECO:0000256" key="9">
    <source>
        <dbReference type="ARBA" id="ARBA00022741"/>
    </source>
</evidence>
<dbReference type="FunFam" id="2.30.30.280:FF:000001">
    <property type="entry name" value="tRNA-specific 2-thiouridylase MnmA"/>
    <property type="match status" value="1"/>
</dbReference>
<evidence type="ECO:0000313" key="19">
    <source>
        <dbReference type="Proteomes" id="UP000512167"/>
    </source>
</evidence>
<feature type="binding site" evidence="15">
    <location>
        <begin position="9"/>
        <end position="16"/>
    </location>
    <ligand>
        <name>ATP</name>
        <dbReference type="ChEBI" id="CHEBI:30616"/>
    </ligand>
</feature>
<comment type="subcellular location">
    <subcellularLocation>
        <location evidence="1 15">Cytoplasm</location>
    </subcellularLocation>
</comment>
<comment type="caution">
    <text evidence="15">Lacks conserved residue(s) required for the propagation of feature annotation.</text>
</comment>
<dbReference type="GO" id="GO:0000049">
    <property type="term" value="F:tRNA binding"/>
    <property type="evidence" value="ECO:0007669"/>
    <property type="project" value="UniProtKB-KW"/>
</dbReference>
<dbReference type="Gene3D" id="3.40.50.620">
    <property type="entry name" value="HUPs"/>
    <property type="match status" value="1"/>
</dbReference>
<keyword evidence="8 15" id="KW-0819">tRNA processing</keyword>
<dbReference type="NCBIfam" id="TIGR00420">
    <property type="entry name" value="trmU"/>
    <property type="match status" value="1"/>
</dbReference>
<evidence type="ECO:0000256" key="2">
    <source>
        <dbReference type="ARBA" id="ARBA00006191"/>
    </source>
</evidence>
<evidence type="ECO:0000256" key="15">
    <source>
        <dbReference type="HAMAP-Rule" id="MF_00144"/>
    </source>
</evidence>
<evidence type="ECO:0000256" key="12">
    <source>
        <dbReference type="ARBA" id="ARBA00023157"/>
    </source>
</evidence>